<keyword evidence="1" id="KW-0472">Membrane</keyword>
<evidence type="ECO:0000313" key="3">
    <source>
        <dbReference type="Proteomes" id="UP000178977"/>
    </source>
</evidence>
<comment type="caution">
    <text evidence="2">The sequence shown here is derived from an EMBL/GenBank/DDBJ whole genome shotgun (WGS) entry which is preliminary data.</text>
</comment>
<dbReference type="STRING" id="1802281.A3A44_02065"/>
<gene>
    <name evidence="2" type="ORF">A3A44_02065</name>
</gene>
<sequence>MESENKDAFDFSKALANTRSGAQHQNKLQSAGYGPEASGMVGWVIRHSGGLIQDERQASFVLLGFVAVVIAVSLYLFFSAGAGTQQQFTPENFTPITRPTVSP</sequence>
<evidence type="ECO:0000313" key="2">
    <source>
        <dbReference type="EMBL" id="OHA09745.1"/>
    </source>
</evidence>
<proteinExistence type="predicted"/>
<protein>
    <submittedName>
        <fullName evidence="2">Uncharacterized protein</fullName>
    </submittedName>
</protein>
<dbReference type="EMBL" id="MHQT01000014">
    <property type="protein sequence ID" value="OHA09745.1"/>
    <property type="molecule type" value="Genomic_DNA"/>
</dbReference>
<dbReference type="Proteomes" id="UP000178977">
    <property type="component" value="Unassembled WGS sequence"/>
</dbReference>
<name>A0A1G2LDN0_9BACT</name>
<reference evidence="2 3" key="1">
    <citation type="journal article" date="2016" name="Nat. Commun.">
        <title>Thousands of microbial genomes shed light on interconnected biogeochemical processes in an aquifer system.</title>
        <authorList>
            <person name="Anantharaman K."/>
            <person name="Brown C.T."/>
            <person name="Hug L.A."/>
            <person name="Sharon I."/>
            <person name="Castelle C.J."/>
            <person name="Probst A.J."/>
            <person name="Thomas B.C."/>
            <person name="Singh A."/>
            <person name="Wilkins M.J."/>
            <person name="Karaoz U."/>
            <person name="Brodie E.L."/>
            <person name="Williams K.H."/>
            <person name="Hubbard S.S."/>
            <person name="Banfield J.F."/>
        </authorList>
    </citation>
    <scope>NUCLEOTIDE SEQUENCE [LARGE SCALE GENOMIC DNA]</scope>
</reference>
<dbReference type="AlphaFoldDB" id="A0A1G2LDN0"/>
<evidence type="ECO:0000256" key="1">
    <source>
        <dbReference type="SAM" id="Phobius"/>
    </source>
</evidence>
<organism evidence="2 3">
    <name type="scientific">Candidatus Sungbacteria bacterium RIFCSPLOWO2_01_FULL_60_25</name>
    <dbReference type="NCBI Taxonomy" id="1802281"/>
    <lineage>
        <taxon>Bacteria</taxon>
        <taxon>Candidatus Sungiibacteriota</taxon>
    </lineage>
</organism>
<accession>A0A1G2LDN0</accession>
<keyword evidence="1" id="KW-1133">Transmembrane helix</keyword>
<keyword evidence="1" id="KW-0812">Transmembrane</keyword>
<feature type="transmembrane region" description="Helical" evidence="1">
    <location>
        <begin position="58"/>
        <end position="78"/>
    </location>
</feature>